<evidence type="ECO:0000256" key="10">
    <source>
        <dbReference type="SAM" id="Coils"/>
    </source>
</evidence>
<dbReference type="CDD" id="cd00044">
    <property type="entry name" value="CysPc"/>
    <property type="match status" value="1"/>
</dbReference>
<dbReference type="InterPro" id="IPR022683">
    <property type="entry name" value="Calpain_III"/>
</dbReference>
<keyword evidence="15" id="KW-1185">Reference proteome</keyword>
<dbReference type="PANTHER" id="PTHR10183:SF302">
    <property type="entry name" value="CALPAIN-14"/>
    <property type="match status" value="1"/>
</dbReference>
<dbReference type="FunFam" id="2.60.120.380:FF:000001">
    <property type="entry name" value="Calpain-1 catalytic subunit"/>
    <property type="match status" value="1"/>
</dbReference>
<keyword evidence="3" id="KW-0479">Metal-binding</keyword>
<feature type="region of interest" description="Disordered" evidence="11">
    <location>
        <begin position="559"/>
        <end position="587"/>
    </location>
</feature>
<keyword evidence="4" id="KW-0677">Repeat</keyword>
<name>A0A087XVY0_POEFO</name>
<evidence type="ECO:0000256" key="6">
    <source>
        <dbReference type="ARBA" id="ARBA00022807"/>
    </source>
</evidence>
<dbReference type="SMART" id="SM00230">
    <property type="entry name" value="CysPc"/>
    <property type="match status" value="1"/>
</dbReference>
<evidence type="ECO:0000313" key="14">
    <source>
        <dbReference type="Ensembl" id="ENSPFOP00000009933.2"/>
    </source>
</evidence>
<reference evidence="14" key="3">
    <citation type="submission" date="2025-09" db="UniProtKB">
        <authorList>
            <consortium name="Ensembl"/>
        </authorList>
    </citation>
    <scope>IDENTIFICATION</scope>
</reference>
<dbReference type="GO" id="GO:0004198">
    <property type="term" value="F:calcium-dependent cysteine-type endopeptidase activity"/>
    <property type="evidence" value="ECO:0007669"/>
    <property type="project" value="InterPro"/>
</dbReference>
<proteinExistence type="inferred from homology"/>
<evidence type="ECO:0000313" key="15">
    <source>
        <dbReference type="Proteomes" id="UP000028760"/>
    </source>
</evidence>
<dbReference type="GO" id="GO:0005509">
    <property type="term" value="F:calcium ion binding"/>
    <property type="evidence" value="ECO:0007669"/>
    <property type="project" value="InterPro"/>
</dbReference>
<dbReference type="SUPFAM" id="SSF47473">
    <property type="entry name" value="EF-hand"/>
    <property type="match status" value="1"/>
</dbReference>
<dbReference type="PROSITE" id="PS00018">
    <property type="entry name" value="EF_HAND_1"/>
    <property type="match status" value="1"/>
</dbReference>
<comment type="similarity">
    <text evidence="1">Belongs to the peptidase C2 family.</text>
</comment>
<dbReference type="CDD" id="cd16195">
    <property type="entry name" value="EFh_PEF_CAPN13_14"/>
    <property type="match status" value="1"/>
</dbReference>
<dbReference type="InterPro" id="IPR018247">
    <property type="entry name" value="EF_Hand_1_Ca_BS"/>
</dbReference>
<dbReference type="Ensembl" id="ENSPFOT00000009948.2">
    <property type="protein sequence ID" value="ENSPFOP00000009933.2"/>
    <property type="gene ID" value="ENSPFOG00000009124.2"/>
</dbReference>
<evidence type="ECO:0000256" key="5">
    <source>
        <dbReference type="ARBA" id="ARBA00022801"/>
    </source>
</evidence>
<dbReference type="Proteomes" id="UP000028760">
    <property type="component" value="Unassembled WGS sequence"/>
</dbReference>
<keyword evidence="6 9" id="KW-0788">Thiol protease</keyword>
<keyword evidence="2 9" id="KW-0645">Protease</keyword>
<feature type="active site" evidence="8 9">
    <location>
        <position position="315"/>
    </location>
</feature>
<dbReference type="InterPro" id="IPR022682">
    <property type="entry name" value="Calpain_domain_III"/>
</dbReference>
<dbReference type="EMBL" id="AYCK01016651">
    <property type="status" value="NOT_ANNOTATED_CDS"/>
    <property type="molecule type" value="Genomic_DNA"/>
</dbReference>
<dbReference type="PROSITE" id="PS00139">
    <property type="entry name" value="THIOL_PROTEASE_CYS"/>
    <property type="match status" value="1"/>
</dbReference>
<dbReference type="InterPro" id="IPR000169">
    <property type="entry name" value="Pept_cys_AS"/>
</dbReference>
<dbReference type="InterPro" id="IPR001300">
    <property type="entry name" value="Peptidase_C2_calpain_cat"/>
</dbReference>
<dbReference type="PANTHER" id="PTHR10183">
    <property type="entry name" value="CALPAIN"/>
    <property type="match status" value="1"/>
</dbReference>
<feature type="domain" description="Calpain catalytic" evidence="12">
    <location>
        <begin position="49"/>
        <end position="394"/>
    </location>
</feature>
<evidence type="ECO:0008006" key="16">
    <source>
        <dbReference type="Google" id="ProtNLM"/>
    </source>
</evidence>
<keyword evidence="7" id="KW-0106">Calcium</keyword>
<evidence type="ECO:0000256" key="1">
    <source>
        <dbReference type="ARBA" id="ARBA00007623"/>
    </source>
</evidence>
<dbReference type="InterPro" id="IPR011992">
    <property type="entry name" value="EF-hand-dom_pair"/>
</dbReference>
<evidence type="ECO:0000256" key="4">
    <source>
        <dbReference type="ARBA" id="ARBA00022737"/>
    </source>
</evidence>
<dbReference type="Pfam" id="PF01067">
    <property type="entry name" value="Calpain_III"/>
    <property type="match status" value="1"/>
</dbReference>
<evidence type="ECO:0000256" key="7">
    <source>
        <dbReference type="ARBA" id="ARBA00022837"/>
    </source>
</evidence>
<dbReference type="OMA" id="NNRWSFY"/>
<evidence type="ECO:0000259" key="12">
    <source>
        <dbReference type="PROSITE" id="PS50203"/>
    </source>
</evidence>
<dbReference type="GeneTree" id="ENSGT00940000160421"/>
<dbReference type="Gene3D" id="3.90.70.10">
    <property type="entry name" value="Cysteine proteinases"/>
    <property type="match status" value="1"/>
</dbReference>
<dbReference type="PRINTS" id="PR00704">
    <property type="entry name" value="CALPAIN"/>
</dbReference>
<evidence type="ECO:0000256" key="8">
    <source>
        <dbReference type="PIRSR" id="PIRSR622684-1"/>
    </source>
</evidence>
<evidence type="ECO:0000256" key="3">
    <source>
        <dbReference type="ARBA" id="ARBA00022723"/>
    </source>
</evidence>
<dbReference type="EMBL" id="AYCK01016652">
    <property type="status" value="NOT_ANNOTATED_CDS"/>
    <property type="molecule type" value="Genomic_DNA"/>
</dbReference>
<dbReference type="SMART" id="SM00720">
    <property type="entry name" value="calpain_III"/>
    <property type="match status" value="1"/>
</dbReference>
<keyword evidence="5 9" id="KW-0378">Hydrolase</keyword>
<keyword evidence="10" id="KW-0175">Coiled coil</keyword>
<dbReference type="GO" id="GO:0005737">
    <property type="term" value="C:cytoplasm"/>
    <property type="evidence" value="ECO:0007669"/>
    <property type="project" value="TreeGrafter"/>
</dbReference>
<dbReference type="eggNOG" id="KOG0045">
    <property type="taxonomic scope" value="Eukaryota"/>
</dbReference>
<dbReference type="PROSITE" id="PS50222">
    <property type="entry name" value="EF_HAND_2"/>
    <property type="match status" value="1"/>
</dbReference>
<dbReference type="InterPro" id="IPR033883">
    <property type="entry name" value="C2_III"/>
</dbReference>
<dbReference type="AlphaFoldDB" id="A0A087XVY0"/>
<dbReference type="PROSITE" id="PS50203">
    <property type="entry name" value="CALPAIN_CAT"/>
    <property type="match status" value="1"/>
</dbReference>
<feature type="active site" evidence="8 9">
    <location>
        <position position="339"/>
    </location>
</feature>
<feature type="active site" evidence="8 9">
    <location>
        <position position="107"/>
    </location>
</feature>
<dbReference type="InterPro" id="IPR002048">
    <property type="entry name" value="EF_hand_dom"/>
</dbReference>
<dbReference type="Gene3D" id="1.10.238.10">
    <property type="entry name" value="EF-hand"/>
    <property type="match status" value="1"/>
</dbReference>
<dbReference type="CDD" id="cd00214">
    <property type="entry name" value="Calpain_III"/>
    <property type="match status" value="1"/>
</dbReference>
<dbReference type="SUPFAM" id="SSF54001">
    <property type="entry name" value="Cysteine proteinases"/>
    <property type="match status" value="1"/>
</dbReference>
<dbReference type="EMBL" id="AYCK01016653">
    <property type="status" value="NOT_ANNOTATED_CDS"/>
    <property type="molecule type" value="Genomic_DNA"/>
</dbReference>
<reference evidence="15" key="1">
    <citation type="submission" date="2013-10" db="EMBL/GenBank/DDBJ databases">
        <authorList>
            <person name="Schartl M."/>
            <person name="Warren W."/>
        </authorList>
    </citation>
    <scope>NUCLEOTIDE SEQUENCE [LARGE SCALE GENOMIC DNA]</scope>
    <source>
        <strain evidence="15">female</strain>
    </source>
</reference>
<organism evidence="14 15">
    <name type="scientific">Poecilia formosa</name>
    <name type="common">Amazon molly</name>
    <name type="synonym">Limia formosa</name>
    <dbReference type="NCBI Taxonomy" id="48698"/>
    <lineage>
        <taxon>Eukaryota</taxon>
        <taxon>Metazoa</taxon>
        <taxon>Chordata</taxon>
        <taxon>Craniata</taxon>
        <taxon>Vertebrata</taxon>
        <taxon>Euteleostomi</taxon>
        <taxon>Actinopterygii</taxon>
        <taxon>Neopterygii</taxon>
        <taxon>Teleostei</taxon>
        <taxon>Neoteleostei</taxon>
        <taxon>Acanthomorphata</taxon>
        <taxon>Ovalentaria</taxon>
        <taxon>Atherinomorphae</taxon>
        <taxon>Cyprinodontiformes</taxon>
        <taxon>Poeciliidae</taxon>
        <taxon>Poeciliinae</taxon>
        <taxon>Poecilia</taxon>
    </lineage>
</organism>
<evidence type="ECO:0000256" key="9">
    <source>
        <dbReference type="PROSITE-ProRule" id="PRU00239"/>
    </source>
</evidence>
<dbReference type="GO" id="GO:0006508">
    <property type="term" value="P:proteolysis"/>
    <property type="evidence" value="ECO:0007669"/>
    <property type="project" value="UniProtKB-KW"/>
</dbReference>
<evidence type="ECO:0000256" key="2">
    <source>
        <dbReference type="ARBA" id="ARBA00022670"/>
    </source>
</evidence>
<feature type="domain" description="EF-hand" evidence="13">
    <location>
        <begin position="656"/>
        <end position="691"/>
    </location>
</feature>
<dbReference type="InterPro" id="IPR038765">
    <property type="entry name" value="Papain-like_cys_pep_sf"/>
</dbReference>
<accession>A0A087XVY0</accession>
<dbReference type="Pfam" id="PF00648">
    <property type="entry name" value="Peptidase_C2"/>
    <property type="match status" value="1"/>
</dbReference>
<evidence type="ECO:0000259" key="13">
    <source>
        <dbReference type="PROSITE" id="PS50222"/>
    </source>
</evidence>
<protein>
    <recommendedName>
        <fullName evidence="16">Calpain catalytic domain-containing protein</fullName>
    </recommendedName>
</protein>
<dbReference type="SUPFAM" id="SSF49758">
    <property type="entry name" value="Calpain large subunit, middle domain (domain III)"/>
    <property type="match status" value="1"/>
</dbReference>
<sequence>AAMLAPGVCMNIISARHSKDGYGTVSNPEKFLNQDFQQLKEYCLIRRVRFIDDMFPPDHRSIGRDILQPADLVRVEWVRPSKIVPKPSFIVDGVSRFDFGQGLVGNCWFLASIGALTFQDFILKQVVPLEQTFDEDYCGLFHFRFWRFGKWVDVVIDDKLPTINGQLIFVHSKNPTEFWPALLEKAYAKVCGSYSDMNAGTPVEAMVDFTGGVHMCVQLSEPPADLWELMCRAGQAKSLMGCGTPQGTCQDSGFIFSPQGDSLGSLSLQLLGNMMKQLKKQNQKIQSRNVELLNKLSCLETSANTVLPNGLVQGHAYAVTGVREVLSRAKAERLVRLWNPWGQGEWSGDWSDRSSLWQTVSPQDRETCLSVCEDGEFWMTLQDFCKFYSDLDICCSCVDFLDGSSSCHWKSSFHEGRWVAGISAGGCMNHPETFWTNPQYRVEVGGLQGGCADSQGENNMLVSLMQKPDKRNRRLVQNLHIGFSVFEVPKEYRAVRGKFPAVFFGRNKPVAQMDRYTDAREVMQLLSLKPGEFLIVPSTFNPNETASFILPVLSKAETHVHESSGGNNPEQMETEKPSAQDSAADEDNNRTLFRQFSDKYEEVDAEQLQSLLNGKILRGDLKSGGFSTDACRSMVALMDTSITGKLNSEEFVSLWRKIVTYKDIFSHCDVSRTGTLSLSELRKAIMASGKTISDDMLNVMALRYGASSGFITLENFIALVLRFDRMSHLHNQADHNKTDHIRSLPALQWMYLVMYS</sequence>
<evidence type="ECO:0000256" key="11">
    <source>
        <dbReference type="SAM" id="MobiDB-lite"/>
    </source>
</evidence>
<feature type="coiled-coil region" evidence="10">
    <location>
        <begin position="268"/>
        <end position="295"/>
    </location>
</feature>
<dbReference type="FunFam" id="3.90.70.10:FF:000054">
    <property type="entry name" value="Calpain 14"/>
    <property type="match status" value="1"/>
</dbReference>
<dbReference type="InterPro" id="IPR022684">
    <property type="entry name" value="Calpain_cysteine_protease"/>
</dbReference>
<dbReference type="STRING" id="48698.ENSPFOP00000009933"/>
<dbReference type="Gene3D" id="2.60.120.380">
    <property type="match status" value="1"/>
</dbReference>
<dbReference type="InterPro" id="IPR036213">
    <property type="entry name" value="Calpain_III_sf"/>
</dbReference>
<reference evidence="14" key="2">
    <citation type="submission" date="2025-08" db="UniProtKB">
        <authorList>
            <consortium name="Ensembl"/>
        </authorList>
    </citation>
    <scope>IDENTIFICATION</scope>
</reference>